<accession>A0AAW1DJN0</accession>
<feature type="chain" id="PRO_5043799778" evidence="2">
    <location>
        <begin position="23"/>
        <end position="200"/>
    </location>
</feature>
<gene>
    <name evidence="3" type="ORF">O3M35_005184</name>
</gene>
<keyword evidence="2" id="KW-0732">Signal</keyword>
<evidence type="ECO:0000256" key="1">
    <source>
        <dbReference type="SAM" id="MobiDB-lite"/>
    </source>
</evidence>
<dbReference type="EMBL" id="JAPXFL010000002">
    <property type="protein sequence ID" value="KAK9510389.1"/>
    <property type="molecule type" value="Genomic_DNA"/>
</dbReference>
<feature type="signal peptide" evidence="2">
    <location>
        <begin position="1"/>
        <end position="22"/>
    </location>
</feature>
<feature type="region of interest" description="Disordered" evidence="1">
    <location>
        <begin position="71"/>
        <end position="128"/>
    </location>
</feature>
<evidence type="ECO:0000313" key="4">
    <source>
        <dbReference type="Proteomes" id="UP001461498"/>
    </source>
</evidence>
<name>A0AAW1DJN0_9HEMI</name>
<organism evidence="3 4">
    <name type="scientific">Rhynocoris fuscipes</name>
    <dbReference type="NCBI Taxonomy" id="488301"/>
    <lineage>
        <taxon>Eukaryota</taxon>
        <taxon>Metazoa</taxon>
        <taxon>Ecdysozoa</taxon>
        <taxon>Arthropoda</taxon>
        <taxon>Hexapoda</taxon>
        <taxon>Insecta</taxon>
        <taxon>Pterygota</taxon>
        <taxon>Neoptera</taxon>
        <taxon>Paraneoptera</taxon>
        <taxon>Hemiptera</taxon>
        <taxon>Heteroptera</taxon>
        <taxon>Panheteroptera</taxon>
        <taxon>Cimicomorpha</taxon>
        <taxon>Reduviidae</taxon>
        <taxon>Harpactorinae</taxon>
        <taxon>Harpactorini</taxon>
        <taxon>Rhynocoris</taxon>
    </lineage>
</organism>
<sequence length="200" mass="23435">MFLSSFILNFLILSELFVVNYSDDRIIFSDEDLESVSSDIEERIMVAVPLRPCPPGYRRFAVQQNRRNYSYNNGSINVRHNQHQPQTGFIPTRLQPNQQHRSHNNQSHHQHHRSHHNQNQHRNQSNQHRGMMNQPYMLYQTTTTSKPIPQNIRTTSKLPSTLLDKLEKDLNKTGTLFIIDVPCPAGTKYVKRTGECRRIF</sequence>
<evidence type="ECO:0000256" key="2">
    <source>
        <dbReference type="SAM" id="SignalP"/>
    </source>
</evidence>
<evidence type="ECO:0000313" key="3">
    <source>
        <dbReference type="EMBL" id="KAK9510389.1"/>
    </source>
</evidence>
<dbReference type="Proteomes" id="UP001461498">
    <property type="component" value="Unassembled WGS sequence"/>
</dbReference>
<feature type="compositionally biased region" description="Polar residues" evidence="1">
    <location>
        <begin position="71"/>
        <end position="89"/>
    </location>
</feature>
<dbReference type="AlphaFoldDB" id="A0AAW1DJN0"/>
<proteinExistence type="predicted"/>
<keyword evidence="4" id="KW-1185">Reference proteome</keyword>
<protein>
    <submittedName>
        <fullName evidence="3">Uncharacterized protein</fullName>
    </submittedName>
</protein>
<reference evidence="3 4" key="1">
    <citation type="submission" date="2022-12" db="EMBL/GenBank/DDBJ databases">
        <title>Chromosome-level genome assembly of true bugs.</title>
        <authorList>
            <person name="Ma L."/>
            <person name="Li H."/>
        </authorList>
    </citation>
    <scope>NUCLEOTIDE SEQUENCE [LARGE SCALE GENOMIC DNA]</scope>
    <source>
        <strain evidence="3">Lab_2022b</strain>
    </source>
</reference>
<feature type="compositionally biased region" description="Basic residues" evidence="1">
    <location>
        <begin position="100"/>
        <end position="119"/>
    </location>
</feature>
<comment type="caution">
    <text evidence="3">The sequence shown here is derived from an EMBL/GenBank/DDBJ whole genome shotgun (WGS) entry which is preliminary data.</text>
</comment>